<dbReference type="PANTHER" id="PTHR48419">
    <property type="entry name" value="SULFOTRANSFERASE DOMAIN-CONTAINING PROTEIN"/>
    <property type="match status" value="1"/>
</dbReference>
<dbReference type="OrthoDB" id="3650366at2759"/>
<accession>A0A6A7AWQ3</accession>
<protein>
    <recommendedName>
        <fullName evidence="3">P-loop containing nucleoside triphosphate hydrolase protein</fullName>
    </recommendedName>
</protein>
<name>A0A6A7AWQ3_9PLEO</name>
<reference evidence="1" key="1">
    <citation type="submission" date="2020-01" db="EMBL/GenBank/DDBJ databases">
        <authorList>
            <consortium name="DOE Joint Genome Institute"/>
            <person name="Haridas S."/>
            <person name="Albert R."/>
            <person name="Binder M."/>
            <person name="Bloem J."/>
            <person name="Labutti K."/>
            <person name="Salamov A."/>
            <person name="Andreopoulos B."/>
            <person name="Baker S.E."/>
            <person name="Barry K."/>
            <person name="Bills G."/>
            <person name="Bluhm B.H."/>
            <person name="Cannon C."/>
            <person name="Castanera R."/>
            <person name="Culley D.E."/>
            <person name="Daum C."/>
            <person name="Ezra D."/>
            <person name="Gonzalez J.B."/>
            <person name="Henrissat B."/>
            <person name="Kuo A."/>
            <person name="Liang C."/>
            <person name="Lipzen A."/>
            <person name="Lutzoni F."/>
            <person name="Magnuson J."/>
            <person name="Mondo S."/>
            <person name="Nolan M."/>
            <person name="Ohm R."/>
            <person name="Pangilinan J."/>
            <person name="Park H.-J."/>
            <person name="Ramirez L."/>
            <person name="Alfaro M."/>
            <person name="Sun H."/>
            <person name="Tritt A."/>
            <person name="Yoshinaga Y."/>
            <person name="Zwiers L.-H."/>
            <person name="Turgeon B.G."/>
            <person name="Goodwin S.B."/>
            <person name="Spatafora J.W."/>
            <person name="Crous P.W."/>
            <person name="Grigoriev I.V."/>
        </authorList>
    </citation>
    <scope>NUCLEOTIDE SEQUENCE</scope>
    <source>
        <strain evidence="1">IPT5</strain>
    </source>
</reference>
<organism evidence="1 2">
    <name type="scientific">Plenodomus tracheiphilus IPT5</name>
    <dbReference type="NCBI Taxonomy" id="1408161"/>
    <lineage>
        <taxon>Eukaryota</taxon>
        <taxon>Fungi</taxon>
        <taxon>Dikarya</taxon>
        <taxon>Ascomycota</taxon>
        <taxon>Pezizomycotina</taxon>
        <taxon>Dothideomycetes</taxon>
        <taxon>Pleosporomycetidae</taxon>
        <taxon>Pleosporales</taxon>
        <taxon>Pleosporineae</taxon>
        <taxon>Leptosphaeriaceae</taxon>
        <taxon>Plenodomus</taxon>
    </lineage>
</organism>
<dbReference type="InterPro" id="IPR027417">
    <property type="entry name" value="P-loop_NTPase"/>
</dbReference>
<evidence type="ECO:0000313" key="1">
    <source>
        <dbReference type="EMBL" id="KAF2846558.1"/>
    </source>
</evidence>
<dbReference type="AlphaFoldDB" id="A0A6A7AWQ3"/>
<dbReference type="EMBL" id="MU006334">
    <property type="protein sequence ID" value="KAF2846558.1"/>
    <property type="molecule type" value="Genomic_DNA"/>
</dbReference>
<keyword evidence="2" id="KW-1185">Reference proteome</keyword>
<proteinExistence type="predicted"/>
<dbReference type="InterPro" id="IPR053226">
    <property type="entry name" value="Pyrrolopyrazine_biosynth_F"/>
</dbReference>
<dbReference type="PANTHER" id="PTHR48419:SF1">
    <property type="entry name" value="SULFOTRANSFERASE DOMAIN-CONTAINING PROTEIN"/>
    <property type="match status" value="1"/>
</dbReference>
<dbReference type="Proteomes" id="UP000799423">
    <property type="component" value="Unassembled WGS sequence"/>
</dbReference>
<evidence type="ECO:0000313" key="2">
    <source>
        <dbReference type="Proteomes" id="UP000799423"/>
    </source>
</evidence>
<gene>
    <name evidence="1" type="ORF">T440DRAFT_458278</name>
</gene>
<sequence length="341" mass="38389">MSSPPTHPLTTHNILLTIPRTASNLLTRLLNLPRQPSILRHAKDGYFFLPALKSRHQNNLFAQISGKEMSEVKRKGVNNALQESFHAWECWVSEAEGKNKGTFIKEHANWMIGVEEEIGHLYGQDKTVEDASITTPRRNPTCIPDNFFLDTLRPTLLIRHPALTFPSLLRTAIDNEGVEEVCSASSAKIMEWECTFRWHVMVYRFFEASAKQDAKLSHTRGVTYPIVLEASDLGDVELVRKYAEAVGLDPGVVVFEWDDAVNEGEKEGISAMEARMKDTLLGSRGVVVDKLQGAGVADVDVEGNKGKWRGEFGDRLAERLERLVEGAMGDYGWLWERRLRA</sequence>
<dbReference type="SUPFAM" id="SSF52540">
    <property type="entry name" value="P-loop containing nucleoside triphosphate hydrolases"/>
    <property type="match status" value="1"/>
</dbReference>
<evidence type="ECO:0008006" key="3">
    <source>
        <dbReference type="Google" id="ProtNLM"/>
    </source>
</evidence>